<evidence type="ECO:0000256" key="1">
    <source>
        <dbReference type="SAM" id="MobiDB-lite"/>
    </source>
</evidence>
<reference evidence="3 4" key="1">
    <citation type="submission" date="2019-05" db="EMBL/GenBank/DDBJ databases">
        <title>Emergence of the Ug99 lineage of the wheat stem rust pathogen through somatic hybridization.</title>
        <authorList>
            <person name="Li F."/>
            <person name="Upadhyaya N.M."/>
            <person name="Sperschneider J."/>
            <person name="Matny O."/>
            <person name="Nguyen-Phuc H."/>
            <person name="Mago R."/>
            <person name="Raley C."/>
            <person name="Miller M.E."/>
            <person name="Silverstein K.A.T."/>
            <person name="Henningsen E."/>
            <person name="Hirsch C.D."/>
            <person name="Visser B."/>
            <person name="Pretorius Z.A."/>
            <person name="Steffenson B.J."/>
            <person name="Schwessinger B."/>
            <person name="Dodds P.N."/>
            <person name="Figueroa M."/>
        </authorList>
    </citation>
    <scope>NUCLEOTIDE SEQUENCE [LARGE SCALE GENOMIC DNA]</scope>
    <source>
        <strain evidence="3">21-0</strain>
    </source>
</reference>
<dbReference type="AlphaFoldDB" id="A0A5B0MCI0"/>
<evidence type="ECO:0000256" key="2">
    <source>
        <dbReference type="SAM" id="SignalP"/>
    </source>
</evidence>
<protein>
    <submittedName>
        <fullName evidence="3">Uncharacterized protein</fullName>
    </submittedName>
</protein>
<name>A0A5B0MCI0_PUCGR</name>
<keyword evidence="2" id="KW-0732">Signal</keyword>
<accession>A0A5B0MCI0</accession>
<dbReference type="Proteomes" id="UP000324748">
    <property type="component" value="Unassembled WGS sequence"/>
</dbReference>
<sequence>MEIHLSLLVLLQLTWSDSTMFFEYGFPQDRCEIAPDSPERFHERAVVGLVEGHWLDACNQPINQKLMMDSSNRPVHANHILLCEPSPLAITLTAGTAFERGLESQPEHEALRSVSLSLKGAQGQSYSDVADSKNPGRSPKR</sequence>
<proteinExistence type="predicted"/>
<evidence type="ECO:0000313" key="3">
    <source>
        <dbReference type="EMBL" id="KAA1074837.1"/>
    </source>
</evidence>
<dbReference type="EMBL" id="VSWC01000157">
    <property type="protein sequence ID" value="KAA1074837.1"/>
    <property type="molecule type" value="Genomic_DNA"/>
</dbReference>
<comment type="caution">
    <text evidence="3">The sequence shown here is derived from an EMBL/GenBank/DDBJ whole genome shotgun (WGS) entry which is preliminary data.</text>
</comment>
<keyword evidence="4" id="KW-1185">Reference proteome</keyword>
<feature type="signal peptide" evidence="2">
    <location>
        <begin position="1"/>
        <end position="16"/>
    </location>
</feature>
<feature type="chain" id="PRO_5022955644" evidence="2">
    <location>
        <begin position="17"/>
        <end position="141"/>
    </location>
</feature>
<feature type="region of interest" description="Disordered" evidence="1">
    <location>
        <begin position="116"/>
        <end position="141"/>
    </location>
</feature>
<evidence type="ECO:0000313" key="4">
    <source>
        <dbReference type="Proteomes" id="UP000324748"/>
    </source>
</evidence>
<gene>
    <name evidence="3" type="ORF">PGT21_022576</name>
</gene>
<organism evidence="3 4">
    <name type="scientific">Puccinia graminis f. sp. tritici</name>
    <dbReference type="NCBI Taxonomy" id="56615"/>
    <lineage>
        <taxon>Eukaryota</taxon>
        <taxon>Fungi</taxon>
        <taxon>Dikarya</taxon>
        <taxon>Basidiomycota</taxon>
        <taxon>Pucciniomycotina</taxon>
        <taxon>Pucciniomycetes</taxon>
        <taxon>Pucciniales</taxon>
        <taxon>Pucciniaceae</taxon>
        <taxon>Puccinia</taxon>
    </lineage>
</organism>